<dbReference type="AlphaFoldDB" id="A0AAD8F6X2"/>
<evidence type="ECO:0000256" key="7">
    <source>
        <dbReference type="ARBA" id="ARBA00076083"/>
    </source>
</evidence>
<evidence type="ECO:0000256" key="4">
    <source>
        <dbReference type="ARBA" id="ARBA00023014"/>
    </source>
</evidence>
<reference evidence="9" key="1">
    <citation type="journal article" date="2023" name="PLoS Negl. Trop. Dis.">
        <title>A genome sequence for Biomphalaria pfeifferi, the major vector snail for the human-infecting parasite Schistosoma mansoni.</title>
        <authorList>
            <person name="Bu L."/>
            <person name="Lu L."/>
            <person name="Laidemitt M.R."/>
            <person name="Zhang S.M."/>
            <person name="Mutuku M."/>
            <person name="Mkoji G."/>
            <person name="Steinauer M."/>
            <person name="Loker E.S."/>
        </authorList>
    </citation>
    <scope>NUCLEOTIDE SEQUENCE</scope>
    <source>
        <strain evidence="9">KasaAsao</strain>
    </source>
</reference>
<evidence type="ECO:0000256" key="6">
    <source>
        <dbReference type="ARBA" id="ARBA00067456"/>
    </source>
</evidence>
<dbReference type="GO" id="GO:0046872">
    <property type="term" value="F:metal ion binding"/>
    <property type="evidence" value="ECO:0007669"/>
    <property type="project" value="UniProtKB-KW"/>
</dbReference>
<dbReference type="InterPro" id="IPR036249">
    <property type="entry name" value="Thioredoxin-like_sf"/>
</dbReference>
<dbReference type="SUPFAM" id="SSF52833">
    <property type="entry name" value="Thioredoxin-like"/>
    <property type="match status" value="1"/>
</dbReference>
<keyword evidence="1" id="KW-0001">2Fe-2S</keyword>
<evidence type="ECO:0000259" key="8">
    <source>
        <dbReference type="Pfam" id="PF00462"/>
    </source>
</evidence>
<feature type="domain" description="Glutaredoxin" evidence="8">
    <location>
        <begin position="43"/>
        <end position="108"/>
    </location>
</feature>
<dbReference type="GO" id="GO:0005759">
    <property type="term" value="C:mitochondrial matrix"/>
    <property type="evidence" value="ECO:0007669"/>
    <property type="project" value="TreeGrafter"/>
</dbReference>
<organism evidence="9 10">
    <name type="scientific">Biomphalaria pfeifferi</name>
    <name type="common">Bloodfluke planorb</name>
    <name type="synonym">Freshwater snail</name>
    <dbReference type="NCBI Taxonomy" id="112525"/>
    <lineage>
        <taxon>Eukaryota</taxon>
        <taxon>Metazoa</taxon>
        <taxon>Spiralia</taxon>
        <taxon>Lophotrochozoa</taxon>
        <taxon>Mollusca</taxon>
        <taxon>Gastropoda</taxon>
        <taxon>Heterobranchia</taxon>
        <taxon>Euthyneura</taxon>
        <taxon>Panpulmonata</taxon>
        <taxon>Hygrophila</taxon>
        <taxon>Lymnaeoidea</taxon>
        <taxon>Planorbidae</taxon>
        <taxon>Biomphalaria</taxon>
    </lineage>
</organism>
<dbReference type="NCBIfam" id="TIGR00365">
    <property type="entry name" value="Grx4 family monothiol glutaredoxin"/>
    <property type="match status" value="1"/>
</dbReference>
<evidence type="ECO:0000256" key="2">
    <source>
        <dbReference type="ARBA" id="ARBA00022723"/>
    </source>
</evidence>
<dbReference type="InterPro" id="IPR033658">
    <property type="entry name" value="GRX_PICOT-like"/>
</dbReference>
<dbReference type="InterPro" id="IPR004480">
    <property type="entry name" value="Monothiol_GRX-rel"/>
</dbReference>
<evidence type="ECO:0000313" key="9">
    <source>
        <dbReference type="EMBL" id="KAK0052279.1"/>
    </source>
</evidence>
<dbReference type="Proteomes" id="UP001233172">
    <property type="component" value="Unassembled WGS sequence"/>
</dbReference>
<dbReference type="GO" id="GO:0051537">
    <property type="term" value="F:2 iron, 2 sulfur cluster binding"/>
    <property type="evidence" value="ECO:0007669"/>
    <property type="project" value="UniProtKB-KW"/>
</dbReference>
<comment type="caution">
    <text evidence="9">The sequence shown here is derived from an EMBL/GenBank/DDBJ whole genome shotgun (WGS) entry which is preliminary data.</text>
</comment>
<evidence type="ECO:0000313" key="10">
    <source>
        <dbReference type="Proteomes" id="UP001233172"/>
    </source>
</evidence>
<dbReference type="Gene3D" id="3.40.30.10">
    <property type="entry name" value="Glutaredoxin"/>
    <property type="match status" value="1"/>
</dbReference>
<dbReference type="EMBL" id="JASAOG010000096">
    <property type="protein sequence ID" value="KAK0052279.1"/>
    <property type="molecule type" value="Genomic_DNA"/>
</dbReference>
<evidence type="ECO:0000256" key="5">
    <source>
        <dbReference type="ARBA" id="ARBA00023284"/>
    </source>
</evidence>
<dbReference type="PANTHER" id="PTHR10293:SF16">
    <property type="entry name" value="GLUTAREDOXIN-RELATED PROTEIN 5, MITOCHONDRIAL"/>
    <property type="match status" value="1"/>
</dbReference>
<sequence length="147" mass="16398">MNAITRSVLSHNFRSSFQYVVFRAFSNEAKNINFDDLVKGKPIVVFMKGTPVAPRCGFSNAVCEILKLHGVKDFTSYDVLSDDAVREGIKKYTNWPTIPQVFFDGEFVGGCDIMLDMHKNGDLIKELQKVGIRSALLDAKDNSDGKS</sequence>
<dbReference type="PANTHER" id="PTHR10293">
    <property type="entry name" value="GLUTAREDOXIN FAMILY MEMBER"/>
    <property type="match status" value="1"/>
</dbReference>
<reference evidence="9" key="2">
    <citation type="submission" date="2023-04" db="EMBL/GenBank/DDBJ databases">
        <authorList>
            <person name="Bu L."/>
            <person name="Lu L."/>
            <person name="Laidemitt M.R."/>
            <person name="Zhang S.M."/>
            <person name="Mutuku M."/>
            <person name="Mkoji G."/>
            <person name="Steinauer M."/>
            <person name="Loker E.S."/>
        </authorList>
    </citation>
    <scope>NUCLEOTIDE SEQUENCE</scope>
    <source>
        <strain evidence="9">KasaAsao</strain>
        <tissue evidence="9">Whole Snail</tissue>
    </source>
</reference>
<accession>A0AAD8F6X2</accession>
<dbReference type="CDD" id="cd03028">
    <property type="entry name" value="GRX_PICOT_like"/>
    <property type="match status" value="1"/>
</dbReference>
<keyword evidence="5" id="KW-0676">Redox-active center</keyword>
<keyword evidence="3" id="KW-0408">Iron</keyword>
<dbReference type="InterPro" id="IPR002109">
    <property type="entry name" value="Glutaredoxin"/>
</dbReference>
<evidence type="ECO:0000256" key="3">
    <source>
        <dbReference type="ARBA" id="ARBA00023004"/>
    </source>
</evidence>
<dbReference type="FunFam" id="3.40.30.10:FF:000005">
    <property type="entry name" value="Glutaredoxin 5"/>
    <property type="match status" value="1"/>
</dbReference>
<gene>
    <name evidence="9" type="ORF">Bpfe_018362</name>
</gene>
<keyword evidence="4" id="KW-0411">Iron-sulfur</keyword>
<protein>
    <recommendedName>
        <fullName evidence="6">Glutaredoxin-related protein 5, mitochondrial</fullName>
    </recommendedName>
    <alternativeName>
        <fullName evidence="7">Monothiol glutaredoxin-5</fullName>
    </alternativeName>
</protein>
<evidence type="ECO:0000256" key="1">
    <source>
        <dbReference type="ARBA" id="ARBA00022714"/>
    </source>
</evidence>
<proteinExistence type="predicted"/>
<dbReference type="PROSITE" id="PS51354">
    <property type="entry name" value="GLUTAREDOXIN_2"/>
    <property type="match status" value="1"/>
</dbReference>
<name>A0AAD8F6X2_BIOPF</name>
<keyword evidence="2" id="KW-0479">Metal-binding</keyword>
<dbReference type="Pfam" id="PF00462">
    <property type="entry name" value="Glutaredoxin"/>
    <property type="match status" value="1"/>
</dbReference>
<keyword evidence="10" id="KW-1185">Reference proteome</keyword>